<dbReference type="Pfam" id="PF02515">
    <property type="entry name" value="CoA_transf_3"/>
    <property type="match status" value="1"/>
</dbReference>
<organism evidence="1 2">
    <name type="scientific">Mycobacterium timonense</name>
    <dbReference type="NCBI Taxonomy" id="701043"/>
    <lineage>
        <taxon>Bacteria</taxon>
        <taxon>Bacillati</taxon>
        <taxon>Actinomycetota</taxon>
        <taxon>Actinomycetes</taxon>
        <taxon>Mycobacteriales</taxon>
        <taxon>Mycobacteriaceae</taxon>
        <taxon>Mycobacterium</taxon>
        <taxon>Mycobacterium avium complex (MAC)</taxon>
    </lineage>
</organism>
<name>A0A7I9ZDL7_9MYCO</name>
<dbReference type="EMBL" id="BLLA01000001">
    <property type="protein sequence ID" value="GFG98945.1"/>
    <property type="molecule type" value="Genomic_DNA"/>
</dbReference>
<dbReference type="Gene3D" id="3.40.50.10540">
    <property type="entry name" value="Crotonobetainyl-coa:carnitine coa-transferase, domain 1"/>
    <property type="match status" value="1"/>
</dbReference>
<gene>
    <name evidence="1" type="ORF">MTIM_48240</name>
</gene>
<proteinExistence type="predicted"/>
<dbReference type="GO" id="GO:0003824">
    <property type="term" value="F:catalytic activity"/>
    <property type="evidence" value="ECO:0007669"/>
    <property type="project" value="InterPro"/>
</dbReference>
<reference evidence="1 2" key="1">
    <citation type="journal article" date="2019" name="Emerg. Microbes Infect.">
        <title>Comprehensive subspecies identification of 175 nontuberculous mycobacteria species based on 7547 genomic profiles.</title>
        <authorList>
            <person name="Matsumoto Y."/>
            <person name="Kinjo T."/>
            <person name="Motooka D."/>
            <person name="Nabeya D."/>
            <person name="Jung N."/>
            <person name="Uechi K."/>
            <person name="Horii T."/>
            <person name="Iida T."/>
            <person name="Fujita J."/>
            <person name="Nakamura S."/>
        </authorList>
    </citation>
    <scope>NUCLEOTIDE SEQUENCE [LARGE SCALE GENOMIC DNA]</scope>
    <source>
        <strain evidence="1 2">JCM 30726</strain>
    </source>
</reference>
<dbReference type="Proteomes" id="UP000465301">
    <property type="component" value="Unassembled WGS sequence"/>
</dbReference>
<sequence>MRQRRPVLVVVSIAAFGHSDAYAIGSRTFDECTRLLSLLKGQWSPVQDAWEVAHDESLIANGRIADVRDAQGNHQRLVANPVKFDEAAAHMKRAPMFAEHTDEVLRELGMDDHDSIELKLEGAIT</sequence>
<dbReference type="InterPro" id="IPR003673">
    <property type="entry name" value="CoA-Trfase_fam_III"/>
</dbReference>
<dbReference type="AlphaFoldDB" id="A0A7I9ZDL7"/>
<protein>
    <recommendedName>
        <fullName evidence="3">CoA transferase</fullName>
    </recommendedName>
</protein>
<evidence type="ECO:0000313" key="2">
    <source>
        <dbReference type="Proteomes" id="UP000465301"/>
    </source>
</evidence>
<evidence type="ECO:0008006" key="3">
    <source>
        <dbReference type="Google" id="ProtNLM"/>
    </source>
</evidence>
<comment type="caution">
    <text evidence="1">The sequence shown here is derived from an EMBL/GenBank/DDBJ whole genome shotgun (WGS) entry which is preliminary data.</text>
</comment>
<dbReference type="SUPFAM" id="SSF89796">
    <property type="entry name" value="CoA-transferase family III (CaiB/BaiF)"/>
    <property type="match status" value="1"/>
</dbReference>
<keyword evidence="2" id="KW-1185">Reference proteome</keyword>
<accession>A0A7I9ZDL7</accession>
<evidence type="ECO:0000313" key="1">
    <source>
        <dbReference type="EMBL" id="GFG98945.1"/>
    </source>
</evidence>
<dbReference type="InterPro" id="IPR023606">
    <property type="entry name" value="CoA-Trfase_III_dom_1_sf"/>
</dbReference>